<dbReference type="KEGG" id="vhy:G7082_02555"/>
<dbReference type="Gene3D" id="2.10.109.10">
    <property type="entry name" value="Umud Fragment, subunit A"/>
    <property type="match status" value="1"/>
</dbReference>
<dbReference type="SUPFAM" id="SSF51306">
    <property type="entry name" value="LexA/Signal peptidase"/>
    <property type="match status" value="1"/>
</dbReference>
<dbReference type="PRINTS" id="PR00727">
    <property type="entry name" value="LEADERPTASE"/>
</dbReference>
<keyword evidence="3" id="KW-1133">Transmembrane helix</keyword>
<comment type="catalytic activity">
    <reaction evidence="3">
        <text>Cleavage of hydrophobic, N-terminal signal or leader sequences from secreted and periplasmic proteins.</text>
        <dbReference type="EC" id="3.4.21.89"/>
    </reaction>
</comment>
<dbReference type="PANTHER" id="PTHR43390:SF1">
    <property type="entry name" value="CHLOROPLAST PROCESSING PEPTIDASE"/>
    <property type="match status" value="1"/>
</dbReference>
<evidence type="ECO:0000259" key="6">
    <source>
        <dbReference type="Pfam" id="PF10502"/>
    </source>
</evidence>
<feature type="transmembrane region" description="Helical" evidence="3">
    <location>
        <begin position="85"/>
        <end position="105"/>
    </location>
</feature>
<accession>A0A6G8ARC6</accession>
<dbReference type="InterPro" id="IPR019533">
    <property type="entry name" value="Peptidase_S26"/>
</dbReference>
<dbReference type="Proteomes" id="UP000501747">
    <property type="component" value="Chromosome"/>
</dbReference>
<dbReference type="GO" id="GO:0004252">
    <property type="term" value="F:serine-type endopeptidase activity"/>
    <property type="evidence" value="ECO:0007669"/>
    <property type="project" value="InterPro"/>
</dbReference>
<evidence type="ECO:0000256" key="3">
    <source>
        <dbReference type="RuleBase" id="RU362042"/>
    </source>
</evidence>
<keyword evidence="3" id="KW-0645">Protease</keyword>
<dbReference type="PANTHER" id="PTHR43390">
    <property type="entry name" value="SIGNAL PEPTIDASE I"/>
    <property type="match status" value="1"/>
</dbReference>
<keyword evidence="3" id="KW-0812">Transmembrane</keyword>
<dbReference type="Pfam" id="PF10502">
    <property type="entry name" value="Peptidase_S26"/>
    <property type="match status" value="1"/>
</dbReference>
<name>A0A6G8ARC6_9ENTE</name>
<reference evidence="7 8" key="1">
    <citation type="submission" date="2020-03" db="EMBL/GenBank/DDBJ databases">
        <title>Vagococcus sp. nov., isolated from beetles.</title>
        <authorList>
            <person name="Hyun D.-W."/>
            <person name="Bae J.-W."/>
        </authorList>
    </citation>
    <scope>NUCLEOTIDE SEQUENCE [LARGE SCALE GENOMIC DNA]</scope>
    <source>
        <strain evidence="7 8">HDW17B</strain>
    </source>
</reference>
<feature type="region of interest" description="Disordered" evidence="5">
    <location>
        <begin position="22"/>
        <end position="45"/>
    </location>
</feature>
<proteinExistence type="inferred from homology"/>
<organism evidence="7 8">
    <name type="scientific">Vagococcus hydrophili</name>
    <dbReference type="NCBI Taxonomy" id="2714947"/>
    <lineage>
        <taxon>Bacteria</taxon>
        <taxon>Bacillati</taxon>
        <taxon>Bacillota</taxon>
        <taxon>Bacilli</taxon>
        <taxon>Lactobacillales</taxon>
        <taxon>Enterococcaceae</taxon>
        <taxon>Vagococcus</taxon>
    </lineage>
</organism>
<feature type="compositionally biased region" description="Basic residues" evidence="5">
    <location>
        <begin position="26"/>
        <end position="42"/>
    </location>
</feature>
<dbReference type="EMBL" id="CP049887">
    <property type="protein sequence ID" value="QIL47492.1"/>
    <property type="molecule type" value="Genomic_DNA"/>
</dbReference>
<dbReference type="NCBIfam" id="TIGR02227">
    <property type="entry name" value="sigpep_I_bact"/>
    <property type="match status" value="1"/>
</dbReference>
<keyword evidence="3" id="KW-0472">Membrane</keyword>
<dbReference type="GO" id="GO:0009003">
    <property type="term" value="F:signal peptidase activity"/>
    <property type="evidence" value="ECO:0007669"/>
    <property type="project" value="UniProtKB-EC"/>
</dbReference>
<evidence type="ECO:0000256" key="5">
    <source>
        <dbReference type="SAM" id="MobiDB-lite"/>
    </source>
</evidence>
<evidence type="ECO:0000256" key="1">
    <source>
        <dbReference type="ARBA" id="ARBA00004401"/>
    </source>
</evidence>
<dbReference type="CDD" id="cd06530">
    <property type="entry name" value="S26_SPase_I"/>
    <property type="match status" value="1"/>
</dbReference>
<dbReference type="GO" id="GO:0006465">
    <property type="term" value="P:signal peptide processing"/>
    <property type="evidence" value="ECO:0007669"/>
    <property type="project" value="InterPro"/>
</dbReference>
<keyword evidence="4" id="KW-0175">Coiled coil</keyword>
<dbReference type="RefSeq" id="WP_166033617.1">
    <property type="nucleotide sequence ID" value="NZ_CP049887.1"/>
</dbReference>
<comment type="similarity">
    <text evidence="2 3">Belongs to the peptidase S26 family.</text>
</comment>
<feature type="domain" description="Peptidase S26" evidence="6">
    <location>
        <begin position="92"/>
        <end position="254"/>
    </location>
</feature>
<dbReference type="InterPro" id="IPR036286">
    <property type="entry name" value="LexA/Signal_pep-like_sf"/>
</dbReference>
<evidence type="ECO:0000256" key="4">
    <source>
        <dbReference type="SAM" id="Coils"/>
    </source>
</evidence>
<keyword evidence="3 7" id="KW-0378">Hydrolase</keyword>
<dbReference type="InterPro" id="IPR000223">
    <property type="entry name" value="Pept_S26A_signal_pept_1"/>
</dbReference>
<sequence length="265" mass="30738">MNKKEKKIPEMDMNTNPVWGVLSNKHFPKKKNTGKKKRKKKHSEASIDEDLKKMFVEIEEKQALKKAMNEKQKAKKKWRIQLTPFHLVVIGLVVIILSVSGIILFKYDRYETATKSMEAQITTGETLLYQKGSAVSRFDVVLVEHEGKEELLRVIGMPGDTIQMKDDILTVNHSNYEESYLKNNFINFKYEKKNAKKVYTSNFDTEHIVGLDKGTKNIPERKYFLLGDNRQKVADSRQLGLYDENEIKGMIKMSIFPLKTARPIH</sequence>
<dbReference type="EC" id="3.4.21.89" evidence="3"/>
<dbReference type="AlphaFoldDB" id="A0A6G8ARC6"/>
<evidence type="ECO:0000313" key="7">
    <source>
        <dbReference type="EMBL" id="QIL47492.1"/>
    </source>
</evidence>
<evidence type="ECO:0000256" key="2">
    <source>
        <dbReference type="ARBA" id="ARBA00009370"/>
    </source>
</evidence>
<dbReference type="GO" id="GO:0005886">
    <property type="term" value="C:plasma membrane"/>
    <property type="evidence" value="ECO:0007669"/>
    <property type="project" value="UniProtKB-SubCell"/>
</dbReference>
<gene>
    <name evidence="7" type="primary">lepB</name>
    <name evidence="7" type="ORF">G7082_02555</name>
</gene>
<keyword evidence="8" id="KW-1185">Reference proteome</keyword>
<feature type="coiled-coil region" evidence="4">
    <location>
        <begin position="51"/>
        <end position="81"/>
    </location>
</feature>
<evidence type="ECO:0000313" key="8">
    <source>
        <dbReference type="Proteomes" id="UP000501747"/>
    </source>
</evidence>
<protein>
    <recommendedName>
        <fullName evidence="3">Signal peptidase I</fullName>
        <ecNumber evidence="3">3.4.21.89</ecNumber>
    </recommendedName>
</protein>
<comment type="subcellular location">
    <subcellularLocation>
        <location evidence="1">Cell membrane</location>
        <topology evidence="1">Single-pass type II membrane protein</topology>
    </subcellularLocation>
    <subcellularLocation>
        <location evidence="3">Membrane</location>
        <topology evidence="3">Single-pass type II membrane protein</topology>
    </subcellularLocation>
</comment>